<reference evidence="6" key="1">
    <citation type="submission" date="2023-07" db="EMBL/GenBank/DDBJ databases">
        <title>Draft genome sequence of Agarivorans aestuarii strain ZMCS4, a CAZymes producing bacteria isolated from the marine brown algae Clodostephus spongiosus.</title>
        <authorList>
            <person name="Lorente B."/>
            <person name="Cabral C."/>
            <person name="Frias J."/>
            <person name="Faria J."/>
            <person name="Toubarro D."/>
        </authorList>
    </citation>
    <scope>NUCLEOTIDE SEQUENCE [LARGE SCALE GENOMIC DNA]</scope>
    <source>
        <strain evidence="6">ZMCS4</strain>
    </source>
</reference>
<evidence type="ECO:0000256" key="1">
    <source>
        <dbReference type="ARBA" id="ARBA00009437"/>
    </source>
</evidence>
<dbReference type="Gene3D" id="3.40.190.290">
    <property type="match status" value="1"/>
</dbReference>
<evidence type="ECO:0000256" key="2">
    <source>
        <dbReference type="ARBA" id="ARBA00023015"/>
    </source>
</evidence>
<dbReference type="SUPFAM" id="SSF53850">
    <property type="entry name" value="Periplasmic binding protein-like II"/>
    <property type="match status" value="1"/>
</dbReference>
<dbReference type="Proteomes" id="UP001310248">
    <property type="component" value="Unassembled WGS sequence"/>
</dbReference>
<dbReference type="PANTHER" id="PTHR30126:SF91">
    <property type="entry name" value="LYSR FAMILY TRANSCRIPTIONAL REGULATOR"/>
    <property type="match status" value="1"/>
</dbReference>
<dbReference type="InterPro" id="IPR005119">
    <property type="entry name" value="LysR_subst-bd"/>
</dbReference>
<proteinExistence type="inferred from homology"/>
<evidence type="ECO:0000259" key="4">
    <source>
        <dbReference type="Pfam" id="PF03466"/>
    </source>
</evidence>
<keyword evidence="6" id="KW-1185">Reference proteome</keyword>
<gene>
    <name evidence="5" type="ORF">SNR37_004080</name>
</gene>
<dbReference type="EMBL" id="JAYDYW010000009">
    <property type="protein sequence ID" value="MEE1674637.1"/>
    <property type="molecule type" value="Genomic_DNA"/>
</dbReference>
<protein>
    <submittedName>
        <fullName evidence="5">LysR family transcriptional regulator</fullName>
    </submittedName>
</protein>
<feature type="domain" description="LysR substrate-binding" evidence="4">
    <location>
        <begin position="87"/>
        <end position="272"/>
    </location>
</feature>
<evidence type="ECO:0000313" key="5">
    <source>
        <dbReference type="EMBL" id="MEE1674637.1"/>
    </source>
</evidence>
<dbReference type="PANTHER" id="PTHR30126">
    <property type="entry name" value="HTH-TYPE TRANSCRIPTIONAL REGULATOR"/>
    <property type="match status" value="1"/>
</dbReference>
<comment type="caution">
    <text evidence="5">The sequence shown here is derived from an EMBL/GenBank/DDBJ whole genome shotgun (WGS) entry which is preliminary data.</text>
</comment>
<organism evidence="5 6">
    <name type="scientific">Agarivorans aestuarii</name>
    <dbReference type="NCBI Taxonomy" id="1563703"/>
    <lineage>
        <taxon>Bacteria</taxon>
        <taxon>Pseudomonadati</taxon>
        <taxon>Pseudomonadota</taxon>
        <taxon>Gammaproteobacteria</taxon>
        <taxon>Alteromonadales</taxon>
        <taxon>Alteromonadaceae</taxon>
        <taxon>Agarivorans</taxon>
    </lineage>
</organism>
<keyword evidence="3" id="KW-0804">Transcription</keyword>
<evidence type="ECO:0000313" key="6">
    <source>
        <dbReference type="Proteomes" id="UP001310248"/>
    </source>
</evidence>
<accession>A0ABU7G5G2</accession>
<sequence>MQQADIGLLSRFVKAYEQRHHYPEVTSPSSRRKIFADLEQSLNCRLFDPDYSRLNEQGQQLYQRAKQLQLQLDNFLQSPVVKPQPQQIVIGLDEFVPSQSLLQCYPRFISELSLQQLKLVQLSSSQLQQQLVNGNIDIALRVAQQNKPPKTHSRRYCNLSLALACAARHSLSKHQQLSAEQLQRHRQLCLNHLPLELQLNRVNCWQLSHREMLHDLLVLGMGWAIAPRHWLESSFRNGSLIELHLSNYFSPTKLEIEILWLNSQHDSQVAQCLNLLSLSAYDG</sequence>
<comment type="similarity">
    <text evidence="1">Belongs to the LysR transcriptional regulatory family.</text>
</comment>
<evidence type="ECO:0000256" key="3">
    <source>
        <dbReference type="ARBA" id="ARBA00023163"/>
    </source>
</evidence>
<dbReference type="RefSeq" id="WP_329775712.1">
    <property type="nucleotide sequence ID" value="NZ_JAYDYW010000009.1"/>
</dbReference>
<dbReference type="Pfam" id="PF03466">
    <property type="entry name" value="LysR_substrate"/>
    <property type="match status" value="1"/>
</dbReference>
<name>A0ABU7G5G2_9ALTE</name>
<keyword evidence="2" id="KW-0805">Transcription regulation</keyword>